<dbReference type="AlphaFoldDB" id="A0AAJ6BPS1"/>
<gene>
    <name evidence="1" type="ORF">P0Y56_01260</name>
</gene>
<dbReference type="Gene3D" id="1.20.120.160">
    <property type="entry name" value="HPT domain"/>
    <property type="match status" value="1"/>
</dbReference>
<protein>
    <submittedName>
        <fullName evidence="1">Hpt domain-containing protein</fullName>
    </submittedName>
</protein>
<evidence type="ECO:0000313" key="2">
    <source>
        <dbReference type="Proteomes" id="UP001218362"/>
    </source>
</evidence>
<dbReference type="EMBL" id="CP119316">
    <property type="protein sequence ID" value="WEK46943.1"/>
    <property type="molecule type" value="Genomic_DNA"/>
</dbReference>
<dbReference type="SUPFAM" id="SSF47226">
    <property type="entry name" value="Histidine-containing phosphotransfer domain, HPT domain"/>
    <property type="match status" value="1"/>
</dbReference>
<evidence type="ECO:0000313" key="1">
    <source>
        <dbReference type="EMBL" id="WEK46943.1"/>
    </source>
</evidence>
<accession>A0AAJ6BPS1</accession>
<dbReference type="Proteomes" id="UP001218362">
    <property type="component" value="Chromosome"/>
</dbReference>
<dbReference type="GO" id="GO:0000160">
    <property type="term" value="P:phosphorelay signal transduction system"/>
    <property type="evidence" value="ECO:0007669"/>
    <property type="project" value="InterPro"/>
</dbReference>
<reference evidence="1" key="1">
    <citation type="submission" date="2023-03" db="EMBL/GenBank/DDBJ databases">
        <title>Andean soil-derived lignocellulolytic bacterial consortium as a source of novel taxa and putative plastic-active enzymes.</title>
        <authorList>
            <person name="Diaz-Garcia L."/>
            <person name="Chuvochina M."/>
            <person name="Feuerriegel G."/>
            <person name="Bunk B."/>
            <person name="Sproer C."/>
            <person name="Streit W.R."/>
            <person name="Rodriguez L.M."/>
            <person name="Overmann J."/>
            <person name="Jimenez D.J."/>
        </authorList>
    </citation>
    <scope>NUCLEOTIDE SEQUENCE</scope>
    <source>
        <strain evidence="1">MAG 26</strain>
    </source>
</reference>
<dbReference type="InterPro" id="IPR036641">
    <property type="entry name" value="HPT_dom_sf"/>
</dbReference>
<dbReference type="KEGG" id="acob:P0Y56_01260"/>
<name>A0AAJ6BPS1_9SPHN</name>
<organism evidence="1 2">
    <name type="scientific">Candidatus Andeanibacterium colombiense</name>
    <dbReference type="NCBI Taxonomy" id="3121345"/>
    <lineage>
        <taxon>Bacteria</taxon>
        <taxon>Pseudomonadati</taxon>
        <taxon>Pseudomonadota</taxon>
        <taxon>Alphaproteobacteria</taxon>
        <taxon>Sphingomonadales</taxon>
        <taxon>Sphingomonadaceae</taxon>
        <taxon>Candidatus Andeanibacterium</taxon>
    </lineage>
</organism>
<sequence length="102" mass="10867">MAYENGALDATLAAAAGDDSALLTELRTAFAESLGHHVDLLRRSRCDGNWNVAAMRLKGLAASFHAEGLIGLAEEALESAPGEPVVIRKLERFLAAFNRSES</sequence>
<proteinExistence type="predicted"/>